<reference evidence="4" key="1">
    <citation type="submission" date="2016-10" db="EMBL/GenBank/DDBJ databases">
        <authorList>
            <person name="Varghese N."/>
            <person name="Submissions S."/>
        </authorList>
    </citation>
    <scope>NUCLEOTIDE SEQUENCE [LARGE SCALE GENOMIC DNA]</scope>
    <source>
        <strain evidence="4">CGMCC 1.2747</strain>
    </source>
</reference>
<dbReference type="Proteomes" id="UP000199274">
    <property type="component" value="Unassembled WGS sequence"/>
</dbReference>
<dbReference type="OrthoDB" id="9814627at2"/>
<evidence type="ECO:0000259" key="2">
    <source>
        <dbReference type="Pfam" id="PF19404"/>
    </source>
</evidence>
<keyword evidence="1" id="KW-0732">Signal</keyword>
<proteinExistence type="predicted"/>
<keyword evidence="4" id="KW-1185">Reference proteome</keyword>
<accession>A0A1G8HHY2</accession>
<feature type="chain" id="PRO_5011512329" description="DUF5977 domain-containing protein" evidence="1">
    <location>
        <begin position="22"/>
        <end position="1225"/>
    </location>
</feature>
<organism evidence="3 4">
    <name type="scientific">Flavobacterium omnivorum</name>
    <dbReference type="NCBI Taxonomy" id="178355"/>
    <lineage>
        <taxon>Bacteria</taxon>
        <taxon>Pseudomonadati</taxon>
        <taxon>Bacteroidota</taxon>
        <taxon>Flavobacteriia</taxon>
        <taxon>Flavobacteriales</taxon>
        <taxon>Flavobacteriaceae</taxon>
        <taxon>Flavobacterium</taxon>
    </lineage>
</organism>
<dbReference type="InterPro" id="IPR046020">
    <property type="entry name" value="DUF5977"/>
</dbReference>
<evidence type="ECO:0000313" key="4">
    <source>
        <dbReference type="Proteomes" id="UP000199274"/>
    </source>
</evidence>
<gene>
    <name evidence="3" type="ORF">SAMN04488062_12151</name>
</gene>
<name>A0A1G8HHY2_9FLAO</name>
<sequence>MKIIKPILLTLLNLFCLNVFSQTLEQTKTFTSNVKSPNVSDFTRYGNISTKLYTGELDVAIPLLSVPINNQNPIDVSLAYNASGFVPNKRSGIVGLNWTFIGNGAITREVRGVPDDHMGSPETLGGQYGEYAHGFMVGMNYLKNVGAQLPNGVVFSTPPFAYAALNNLDDLYYSVRYNGPNNDYTKAFETTPDIFSFNVNGISGKFFMGSDGKIKVMSNNPGIISIDITNFNFQPYTKYCAPMNNSEIKIIDERGNKYYFGGESSCLEYTLQFSNDSGRRPIINTWFLKKIEYYNNEIIQYNYKNDFINSESNFCEKNLGFWKLSDLNLASKKNFVQLNEYANDTRESVNSLTETTGSMSDFTMSVEYGTGFSNIFTLNKVAILDNIQASNFKIEFKYSDQDFVFNNKSLITAFPKNHKEAKLDSIILKNNSGSIINKIVFEYLTKGGTNSENSYPRLFLDKINERGKEPYQFQYYLESNQILPSPSTCAVDYWGYYNGKLTNDPPAYGLPKIIPLTNYDNNGDFTYIEDIREPDINFSKIGQLKKIIYPTKGYSEFEYEAHTYSKRLERRFEGNFLPKLYNVLGTSGGTRIQKVFAFDGLETTNIKEYKYNPLNSNASSGILMQWPRYILKFRSLTNNSLSSTGFLSTQTINVTNITDRGFIQSSTLSINTLENANIHYASVQEKTNGNGLILHKFKNYENYPDTQDTQIEKITNGTYTPELIVKNLKLLYNDTSFERGKLESKLIFNSFGYPVQSESYVYNNDPGRYLLNTQSINHSYAWAQSLKHYFYNDFLTQKIITQHTPAGDLTTTEKFIYTSAPNYSTSMSNQDVLSKTNFVSSVNNELVETEYKYPWDIYTAGSIDYINFKDANIYSSLRENQYRNGSKLSEKFSFLGKDASTNNKLKVKNSYFAKFPNTLPSLPNIGNLEKNVTYDQYDNKGNIMQYTPEGGTPISIIWGYNKTLPIAKIENATSTQIATALVVSDLSSLNETNLTAINSLRINSTLPDAMITTYTHIPLVGVSTITDPKGLKTTYEYDSFNRLQWVQDHEGNVLQKYCYNYKGQQVNCKEVVYKNIAKSSPLTRNNCGAGFTGSPVTYNVAAGVYSSSVSQIEADNQAQNDVNVNGQNYADANGTCLQQTPASFSFDYYDYDPIGKQQRINVYASSTIHNGATFTFRILYSNYAGQVRNISSVITLGAGETIKNTNVSISAEEIVDVQLLSLVQN</sequence>
<dbReference type="AlphaFoldDB" id="A0A1G8HHY2"/>
<evidence type="ECO:0000313" key="3">
    <source>
        <dbReference type="EMBL" id="SDI06229.1"/>
    </source>
</evidence>
<feature type="signal peptide" evidence="1">
    <location>
        <begin position="1"/>
        <end position="21"/>
    </location>
</feature>
<protein>
    <recommendedName>
        <fullName evidence="2">DUF5977 domain-containing protein</fullName>
    </recommendedName>
</protein>
<dbReference type="STRING" id="178355.SAMN04488062_12151"/>
<feature type="domain" description="DUF5977" evidence="2">
    <location>
        <begin position="1073"/>
        <end position="1136"/>
    </location>
</feature>
<dbReference type="EMBL" id="FNDB01000021">
    <property type="protein sequence ID" value="SDI06229.1"/>
    <property type="molecule type" value="Genomic_DNA"/>
</dbReference>
<evidence type="ECO:0000256" key="1">
    <source>
        <dbReference type="SAM" id="SignalP"/>
    </source>
</evidence>
<dbReference type="RefSeq" id="WP_091259063.1">
    <property type="nucleotide sequence ID" value="NZ_FNDB01000021.1"/>
</dbReference>
<dbReference type="Pfam" id="PF19404">
    <property type="entry name" value="DUF5977"/>
    <property type="match status" value="1"/>
</dbReference>